<sequence length="210" mass="24862">MNIQDREKLIVINTQIRQLSASEIRIIIIINQLYRKKQKQLKNKDGQTKSKRGYNQSNSYRRDKHANNLVIKQGKIKFWDKVKEIRFDHRDRSRDLETLGKQEEKKREVPLNKQMGFKIRLKIGQTNPSKKIRESQKQRVEFDKHEEGMDCVQGDQMALKHLIDLSEVTCHGFYKIIHAKKGWKPMISRSISGLRKRLAQHVEALHDVEP</sequence>
<feature type="region of interest" description="Disordered" evidence="1">
    <location>
        <begin position="39"/>
        <end position="62"/>
    </location>
</feature>
<name>A0A073HWY8_9SPIT</name>
<evidence type="ECO:0000313" key="2">
    <source>
        <dbReference type="EMBL" id="KEJ82488.1"/>
    </source>
</evidence>
<evidence type="ECO:0000313" key="3">
    <source>
        <dbReference type="Proteomes" id="UP000053232"/>
    </source>
</evidence>
<dbReference type="EMBL" id="ARYC01018540">
    <property type="protein sequence ID" value="KEJ82488.1"/>
    <property type="molecule type" value="Genomic_DNA"/>
</dbReference>
<proteinExistence type="predicted"/>
<protein>
    <submittedName>
        <fullName evidence="2">Uncharacterized protein</fullName>
    </submittedName>
</protein>
<dbReference type="Proteomes" id="UP000053232">
    <property type="component" value="Unassembled WGS sequence"/>
</dbReference>
<reference evidence="3" key="1">
    <citation type="journal article" date="2014" name="Cell">
        <title>The Architecture of a Scrambled Genome Reveals Massive Levels of Genomic Rearrangement during Development.</title>
        <authorList>
            <person name="Chen X."/>
            <person name="Bracht J.R."/>
            <person name="Goldman A.D."/>
            <person name="Dolzhenko E."/>
            <person name="Clay D.M."/>
            <person name="Swart E.C."/>
            <person name="Perlman D.H."/>
            <person name="Doak T.G."/>
            <person name="Stuart A."/>
            <person name="Amemiya C.T."/>
            <person name="Sebra R.P."/>
            <person name="Landweber L.F."/>
        </authorList>
    </citation>
    <scope>NUCLEOTIDE SEQUENCE [LARGE SCALE GENOMIC DNA]</scope>
    <source>
        <strain evidence="3">JRB310</strain>
    </source>
</reference>
<accession>A0A073HWY8</accession>
<evidence type="ECO:0000256" key="1">
    <source>
        <dbReference type="SAM" id="MobiDB-lite"/>
    </source>
</evidence>
<keyword evidence="3" id="KW-1185">Reference proteome</keyword>
<comment type="caution">
    <text evidence="2">The sequence shown here is derived from an EMBL/GenBank/DDBJ whole genome shotgun (WGS) entry which is preliminary data.</text>
</comment>
<gene>
    <name evidence="2" type="ORF">OXYTRIMIC_390</name>
</gene>
<dbReference type="AlphaFoldDB" id="A0A073HWY8"/>
<organism evidence="2 3">
    <name type="scientific">Oxytricha trifallax</name>
    <dbReference type="NCBI Taxonomy" id="1172189"/>
    <lineage>
        <taxon>Eukaryota</taxon>
        <taxon>Sar</taxon>
        <taxon>Alveolata</taxon>
        <taxon>Ciliophora</taxon>
        <taxon>Intramacronucleata</taxon>
        <taxon>Spirotrichea</taxon>
        <taxon>Stichotrichia</taxon>
        <taxon>Sporadotrichida</taxon>
        <taxon>Oxytrichidae</taxon>
        <taxon>Oxytrichinae</taxon>
        <taxon>Oxytricha</taxon>
    </lineage>
</organism>